<dbReference type="AlphaFoldDB" id="A0A1H9KKW9"/>
<reference evidence="3 4" key="1">
    <citation type="submission" date="2016-10" db="EMBL/GenBank/DDBJ databases">
        <authorList>
            <person name="de Groot N.N."/>
        </authorList>
    </citation>
    <scope>NUCLEOTIDE SEQUENCE [LARGE SCALE GENOMIC DNA]</scope>
    <source>
        <strain evidence="3 4">DSM 22007</strain>
    </source>
</reference>
<proteinExistence type="predicted"/>
<dbReference type="Pfam" id="PF14333">
    <property type="entry name" value="DUF4389"/>
    <property type="match status" value="1"/>
</dbReference>
<dbReference type="OrthoDB" id="7933712at2"/>
<organism evidence="3 4">
    <name type="scientific">Thalassovita taeanensis</name>
    <dbReference type="NCBI Taxonomy" id="657014"/>
    <lineage>
        <taxon>Bacteria</taxon>
        <taxon>Pseudomonadati</taxon>
        <taxon>Pseudomonadota</taxon>
        <taxon>Alphaproteobacteria</taxon>
        <taxon>Rhodobacterales</taxon>
        <taxon>Roseobacteraceae</taxon>
        <taxon>Thalassovita</taxon>
    </lineage>
</organism>
<dbReference type="EMBL" id="FOEP01000019">
    <property type="protein sequence ID" value="SEQ99801.1"/>
    <property type="molecule type" value="Genomic_DNA"/>
</dbReference>
<protein>
    <recommendedName>
        <fullName evidence="5">DUF4389 domain-containing protein</fullName>
    </recommendedName>
</protein>
<keyword evidence="2" id="KW-1133">Transmembrane helix</keyword>
<sequence>MTEDTEALTDPVTPEEPVRQPDPEKNAIWMRLLYMVILAVLFGVAETVLLVAAILQFGWLLFTKKRNAQIAEFGSKLGSWMQAVARFQTASTEDKPFPWARW</sequence>
<evidence type="ECO:0000313" key="3">
    <source>
        <dbReference type="EMBL" id="SEQ99801.1"/>
    </source>
</evidence>
<evidence type="ECO:0000256" key="2">
    <source>
        <dbReference type="SAM" id="Phobius"/>
    </source>
</evidence>
<evidence type="ECO:0000313" key="4">
    <source>
        <dbReference type="Proteomes" id="UP000198634"/>
    </source>
</evidence>
<feature type="region of interest" description="Disordered" evidence="1">
    <location>
        <begin position="1"/>
        <end position="22"/>
    </location>
</feature>
<evidence type="ECO:0000256" key="1">
    <source>
        <dbReference type="SAM" id="MobiDB-lite"/>
    </source>
</evidence>
<dbReference type="InterPro" id="IPR025498">
    <property type="entry name" value="DUF4389"/>
</dbReference>
<evidence type="ECO:0008006" key="5">
    <source>
        <dbReference type="Google" id="ProtNLM"/>
    </source>
</evidence>
<gene>
    <name evidence="3" type="ORF">SAMN04488092_11925</name>
</gene>
<feature type="transmembrane region" description="Helical" evidence="2">
    <location>
        <begin position="32"/>
        <end position="62"/>
    </location>
</feature>
<keyword evidence="2" id="KW-0812">Transmembrane</keyword>
<keyword evidence="4" id="KW-1185">Reference proteome</keyword>
<accession>A0A1H9KKW9</accession>
<dbReference type="RefSeq" id="WP_090271226.1">
    <property type="nucleotide sequence ID" value="NZ_FOEP01000019.1"/>
</dbReference>
<name>A0A1H9KKW9_9RHOB</name>
<keyword evidence="2" id="KW-0472">Membrane</keyword>
<dbReference type="Proteomes" id="UP000198634">
    <property type="component" value="Unassembled WGS sequence"/>
</dbReference>